<dbReference type="EMBL" id="MT234342">
    <property type="protein sequence ID" value="QIW87868.1"/>
    <property type="molecule type" value="Genomic_DNA"/>
</dbReference>
<dbReference type="InterPro" id="IPR038553">
    <property type="entry name" value="T4-gp15_tss_sf"/>
</dbReference>
<proteinExistence type="predicted"/>
<accession>A0A858MTC9</accession>
<dbReference type="Pfam" id="PF16724">
    <property type="entry name" value="T4-gp15_tss"/>
    <property type="match status" value="1"/>
</dbReference>
<dbReference type="Gene3D" id="3.30.2000.40">
    <property type="entry name" value="Myoviridae tail sheath stabiliser"/>
    <property type="match status" value="1"/>
</dbReference>
<evidence type="ECO:0000313" key="1">
    <source>
        <dbReference type="EMBL" id="QIW87868.1"/>
    </source>
</evidence>
<organism evidence="1 2">
    <name type="scientific">Agrobacterium phage OLIVR5</name>
    <dbReference type="NCBI Taxonomy" id="2723773"/>
    <lineage>
        <taxon>Viruses</taxon>
        <taxon>Duplodnaviria</taxon>
        <taxon>Heunggongvirae</taxon>
        <taxon>Uroviricota</taxon>
        <taxon>Caudoviricetes</taxon>
        <taxon>Pootjesviridae</taxon>
        <taxon>Heverleevirus</taxon>
        <taxon>Heverleevirus OLIVR5</taxon>
    </lineage>
</organism>
<keyword evidence="2" id="KW-1185">Reference proteome</keyword>
<protein>
    <submittedName>
        <fullName evidence="1">Tail assembly protein</fullName>
    </submittedName>
</protein>
<dbReference type="InterPro" id="IPR031997">
    <property type="entry name" value="T4-gp15_tss"/>
</dbReference>
<reference evidence="1 2" key="1">
    <citation type="submission" date="2020-03" db="EMBL/GenBank/DDBJ databases">
        <authorList>
            <person name="Holtappels D."/>
            <person name="Bomans J.P.J."/>
            <person name="Lavigne R."/>
            <person name="Wagemans J."/>
        </authorList>
    </citation>
    <scope>NUCLEOTIDE SEQUENCE [LARGE SCALE GENOMIC DNA]</scope>
    <source>
        <strain evidence="1 2">OLIVR5</strain>
    </source>
</reference>
<name>A0A858MTC9_9CAUD</name>
<dbReference type="Proteomes" id="UP000671873">
    <property type="component" value="Segment"/>
</dbReference>
<sequence>MRTAIGLFGAVFNRIYIARFDRTGTKIDKLCHVPILYVPRSRIFTKDWISNEESNKDIYEKFYGVYPRICFEFEGMSYRQAVQLQKTAKIRVGSQFGFTPTPYTLGFSMHIVARDQNTALQVVEQIIPRFKPSMTIECDHEVFDNINKDVRINLIDISLEDNATDYDEKRIVVYTLNFEMEIDFYGYVKGADIEIAKTGECGIDVEIPIMELCPDDGGGNELGEQIEKIIVDYHDLKVWPKFWPTLERDIITKDGVETVQATHPIPLED</sequence>
<evidence type="ECO:0000313" key="2">
    <source>
        <dbReference type="Proteomes" id="UP000671873"/>
    </source>
</evidence>
<gene>
    <name evidence="1" type="ORF">Ab1vBOLIVR5_gp220</name>
</gene>